<name>A0ACC2BN08_DIPCM</name>
<dbReference type="Proteomes" id="UP001162992">
    <property type="component" value="Chromosome 14"/>
</dbReference>
<sequence>MSNSSSKDLLILYRVWSKISTVAQDEGEYSPLQESRGKASELIFTKKKSRHIKPSFVLLLFCCVAVTTFVVRHGIPSLPLYDSTMGQALLVHFLVGWERPNAEHNGNYSGRVDERLSQHDAGEHHRTFAVVGLTSSTDEASRKEFSFASENFPNELHGNKSRYRKSKSGMLWNKVRGSSKEDHFSCDRTHWRTDVCHLRGDVRIRNKLIALRSKVQQKRVDDIEKIRPYPRKWESPLMNRIEEVTVKRVYESFPSVNSTEKDCDVNYSAPALVFSTGGYTGHIYHDFNDGLIPLFITIQHLKGEVVFLILEFHDWWMNKYSKIVEQLSHYPVIDLRNDGRTHCFPEMIVGLKIHDDLTVNNTLMPSGESIQDFRQILGKVFDSNNELQPLSEPLDKSIVQKVNGSVVHVKAPKLVLIARKESRAILNQDEVVSVAEQFGFEVQVLVPNGQTELGHIYRVLGSCDAMMGVHGAAMTHFLFMRPGSVFIQVVPIGTTWPSSAFYGEPALRFGLQYIEYKIRPEESSLSKIYNNSDPVLTNPEIIVSKGWEALKETYLQNQNVTLSIPRLKKVLLTSLAKIKGV</sequence>
<keyword evidence="2" id="KW-1185">Reference proteome</keyword>
<gene>
    <name evidence="1" type="ORF">O6H91_14G032100</name>
</gene>
<comment type="caution">
    <text evidence="1">The sequence shown here is derived from an EMBL/GenBank/DDBJ whole genome shotgun (WGS) entry which is preliminary data.</text>
</comment>
<dbReference type="EMBL" id="CM055105">
    <property type="protein sequence ID" value="KAJ7531095.1"/>
    <property type="molecule type" value="Genomic_DNA"/>
</dbReference>
<proteinExistence type="predicted"/>
<evidence type="ECO:0000313" key="2">
    <source>
        <dbReference type="Proteomes" id="UP001162992"/>
    </source>
</evidence>
<protein>
    <submittedName>
        <fullName evidence="1">Uncharacterized protein</fullName>
    </submittedName>
</protein>
<organism evidence="1 2">
    <name type="scientific">Diphasiastrum complanatum</name>
    <name type="common">Issler's clubmoss</name>
    <name type="synonym">Lycopodium complanatum</name>
    <dbReference type="NCBI Taxonomy" id="34168"/>
    <lineage>
        <taxon>Eukaryota</taxon>
        <taxon>Viridiplantae</taxon>
        <taxon>Streptophyta</taxon>
        <taxon>Embryophyta</taxon>
        <taxon>Tracheophyta</taxon>
        <taxon>Lycopodiopsida</taxon>
        <taxon>Lycopodiales</taxon>
        <taxon>Lycopodiaceae</taxon>
        <taxon>Lycopodioideae</taxon>
        <taxon>Diphasiastrum</taxon>
    </lineage>
</organism>
<accession>A0ACC2BN08</accession>
<reference evidence="2" key="1">
    <citation type="journal article" date="2024" name="Proc. Natl. Acad. Sci. U.S.A.">
        <title>Extraordinary preservation of gene collinearity over three hundred million years revealed in homosporous lycophytes.</title>
        <authorList>
            <person name="Li C."/>
            <person name="Wickell D."/>
            <person name="Kuo L.Y."/>
            <person name="Chen X."/>
            <person name="Nie B."/>
            <person name="Liao X."/>
            <person name="Peng D."/>
            <person name="Ji J."/>
            <person name="Jenkins J."/>
            <person name="Williams M."/>
            <person name="Shu S."/>
            <person name="Plott C."/>
            <person name="Barry K."/>
            <person name="Rajasekar S."/>
            <person name="Grimwood J."/>
            <person name="Han X."/>
            <person name="Sun S."/>
            <person name="Hou Z."/>
            <person name="He W."/>
            <person name="Dai G."/>
            <person name="Sun C."/>
            <person name="Schmutz J."/>
            <person name="Leebens-Mack J.H."/>
            <person name="Li F.W."/>
            <person name="Wang L."/>
        </authorList>
    </citation>
    <scope>NUCLEOTIDE SEQUENCE [LARGE SCALE GENOMIC DNA]</scope>
    <source>
        <strain evidence="2">cv. PW_Plant_1</strain>
    </source>
</reference>
<evidence type="ECO:0000313" key="1">
    <source>
        <dbReference type="EMBL" id="KAJ7531095.1"/>
    </source>
</evidence>